<proteinExistence type="predicted"/>
<protein>
    <submittedName>
        <fullName evidence="1">Uncharacterized protein</fullName>
    </submittedName>
</protein>
<reference evidence="1 2" key="1">
    <citation type="journal article" date="2018" name="IMA Fungus">
        <title>IMA Genome-F 10: Nine draft genome sequences of Claviceps purpurea s.lat., including C. arundinis, C. humidiphila, and C. cf. spartinae, pseudomolecules for the pitch canker pathogen Fusarium circinatum, draft genome of Davidsoniella eucalypti, Grosmannia galeiformis, Quambalaria eucalypti, and Teratosphaeria destructans.</title>
        <authorList>
            <person name="Wingfield B.D."/>
            <person name="Liu M."/>
            <person name="Nguyen H.D."/>
            <person name="Lane F.A."/>
            <person name="Morgan S.W."/>
            <person name="De Vos L."/>
            <person name="Wilken P.M."/>
            <person name="Duong T.A."/>
            <person name="Aylward J."/>
            <person name="Coetzee M.P."/>
            <person name="Dadej K."/>
            <person name="De Beer Z.W."/>
            <person name="Findlay W."/>
            <person name="Havenga M."/>
            <person name="Kolarik M."/>
            <person name="Menzies J.G."/>
            <person name="Naidoo K."/>
            <person name="Pochopski O."/>
            <person name="Shoukouhi P."/>
            <person name="Santana Q.C."/>
            <person name="Seifert K.A."/>
            <person name="Soal N."/>
            <person name="Steenkamp E.T."/>
            <person name="Tatham C.T."/>
            <person name="van der Nest M.A."/>
            <person name="Wingfield M.J."/>
        </authorList>
    </citation>
    <scope>NUCLEOTIDE SEQUENCE [LARGE SCALE GENOMIC DNA]</scope>
    <source>
        <strain evidence="1">CMW44962</strain>
    </source>
</reference>
<dbReference type="EMBL" id="RIBY02001831">
    <property type="protein sequence ID" value="KAH9828117.1"/>
    <property type="molecule type" value="Genomic_DNA"/>
</dbReference>
<evidence type="ECO:0000313" key="1">
    <source>
        <dbReference type="EMBL" id="KAH9828117.1"/>
    </source>
</evidence>
<organism evidence="1 2">
    <name type="scientific">Teratosphaeria destructans</name>
    <dbReference type="NCBI Taxonomy" id="418781"/>
    <lineage>
        <taxon>Eukaryota</taxon>
        <taxon>Fungi</taxon>
        <taxon>Dikarya</taxon>
        <taxon>Ascomycota</taxon>
        <taxon>Pezizomycotina</taxon>
        <taxon>Dothideomycetes</taxon>
        <taxon>Dothideomycetidae</taxon>
        <taxon>Mycosphaerellales</taxon>
        <taxon>Teratosphaeriaceae</taxon>
        <taxon>Teratosphaeria</taxon>
    </lineage>
</organism>
<name>A0A9W7STA0_9PEZI</name>
<feature type="non-terminal residue" evidence="1">
    <location>
        <position position="1"/>
    </location>
</feature>
<accession>A0A9W7STA0</accession>
<comment type="caution">
    <text evidence="1">The sequence shown here is derived from an EMBL/GenBank/DDBJ whole genome shotgun (WGS) entry which is preliminary data.</text>
</comment>
<sequence>NWCGALVLRKPGSAGLPLGEVDVGGRDVGFVDAADEERVAEPVLRVAVFEGLAAPDLRVPLVAPAGPSLRGHGGEVGLEHQAVQVRQDLVPSFDGAPHMQRDLRVHPGLDHVADEAVLGGLVAVDGESGAVAPELDPSQQQLGRGLRALEPADVVASPALREMALAPRMPSHDETLSPDHVEHAYRIVPAVADRVRTNGRSLGKTSNKASCEHFPWSSVCIALPQRPMSFLVRFAESAVLPSATAECSSASSHLSDGTTYSLLSFHMQSIPVFRNSLTPLYQNAYPASEVKSMCPPSPLVPPPELQSLATPDFPVLGSVKNAPLASS</sequence>
<keyword evidence="2" id="KW-1185">Reference proteome</keyword>
<reference evidence="1 2" key="2">
    <citation type="journal article" date="2021" name="Curr. Genet.">
        <title>Genetic response to nitrogen starvation in the aggressive Eucalyptus foliar pathogen Teratosphaeria destructans.</title>
        <authorList>
            <person name="Havenga M."/>
            <person name="Wingfield B.D."/>
            <person name="Wingfield M.J."/>
            <person name="Dreyer L.L."/>
            <person name="Roets F."/>
            <person name="Aylward J."/>
        </authorList>
    </citation>
    <scope>NUCLEOTIDE SEQUENCE [LARGE SCALE GENOMIC DNA]</scope>
    <source>
        <strain evidence="1">CMW44962</strain>
    </source>
</reference>
<dbReference type="Proteomes" id="UP001138500">
    <property type="component" value="Unassembled WGS sequence"/>
</dbReference>
<evidence type="ECO:0000313" key="2">
    <source>
        <dbReference type="Proteomes" id="UP001138500"/>
    </source>
</evidence>
<dbReference type="AlphaFoldDB" id="A0A9W7STA0"/>
<gene>
    <name evidence="1" type="ORF">Tdes44962_MAKER09464</name>
</gene>